<name>F0TB27_METLA</name>
<keyword evidence="2" id="KW-1003">Cell membrane</keyword>
<keyword evidence="4 6" id="KW-1133">Transmembrane helix</keyword>
<dbReference type="STRING" id="877455.Metbo_1953"/>
<organism evidence="8 9">
    <name type="scientific">Methanobacterium lacus (strain AL-21)</name>
    <dbReference type="NCBI Taxonomy" id="877455"/>
    <lineage>
        <taxon>Archaea</taxon>
        <taxon>Methanobacteriati</taxon>
        <taxon>Methanobacteriota</taxon>
        <taxon>Methanomada group</taxon>
        <taxon>Methanobacteria</taxon>
        <taxon>Methanobacteriales</taxon>
        <taxon>Methanobacteriaceae</taxon>
        <taxon>Methanobacterium</taxon>
    </lineage>
</organism>
<feature type="transmembrane region" description="Helical" evidence="6">
    <location>
        <begin position="12"/>
        <end position="32"/>
    </location>
</feature>
<gene>
    <name evidence="8" type="ordered locus">Metbo_1953</name>
</gene>
<dbReference type="eggNOG" id="arCOG00273">
    <property type="taxonomic scope" value="Archaea"/>
</dbReference>
<reference evidence="8 9" key="2">
    <citation type="journal article" date="2014" name="Int. J. Syst. Evol. Microbiol.">
        <title>Methanobacterium paludis sp. nov. and a novel strain of Methanobacterium lacus isolated from northern peatlands.</title>
        <authorList>
            <person name="Cadillo-Quiroz H."/>
            <person name="Brauer S.L."/>
            <person name="Goodson N."/>
            <person name="Yavitt J.B."/>
            <person name="Zinder S.H."/>
        </authorList>
    </citation>
    <scope>NUCLEOTIDE SEQUENCE [LARGE SCALE GENOMIC DNA]</scope>
    <source>
        <strain evidence="8 9">AL-21</strain>
    </source>
</reference>
<dbReference type="Proteomes" id="UP000007490">
    <property type="component" value="Chromosome"/>
</dbReference>
<feature type="transmembrane region" description="Helical" evidence="6">
    <location>
        <begin position="113"/>
        <end position="137"/>
    </location>
</feature>
<keyword evidence="5 6" id="KW-0472">Membrane</keyword>
<feature type="transmembrane region" description="Helical" evidence="6">
    <location>
        <begin position="146"/>
        <end position="164"/>
    </location>
</feature>
<feature type="transmembrane region" description="Helical" evidence="6">
    <location>
        <begin position="44"/>
        <end position="63"/>
    </location>
</feature>
<dbReference type="PANTHER" id="PTHR42920">
    <property type="entry name" value="OS03G0707200 PROTEIN-RELATED"/>
    <property type="match status" value="1"/>
</dbReference>
<feature type="domain" description="EamA" evidence="7">
    <location>
        <begin position="174"/>
        <end position="307"/>
    </location>
</feature>
<dbReference type="InterPro" id="IPR051258">
    <property type="entry name" value="Diverse_Substrate_Transporter"/>
</dbReference>
<dbReference type="OrthoDB" id="78162at2157"/>
<dbReference type="AlphaFoldDB" id="F0TB27"/>
<evidence type="ECO:0000256" key="4">
    <source>
        <dbReference type="ARBA" id="ARBA00022989"/>
    </source>
</evidence>
<dbReference type="Pfam" id="PF00892">
    <property type="entry name" value="EamA"/>
    <property type="match status" value="2"/>
</dbReference>
<dbReference type="KEGG" id="mel:Metbo_1953"/>
<sequence length="312" mass="34286">MSSSSKAAVSNVKWGYLSLVAVTVLFGIWNPINKILLQDLDPLALSALIYSIAGIFLFLVRYSGINNHLMSMMDSNQEAETVFKTKDYMLIFITAVSGSVIAPLVYLSGLNNITAVNASLLMNVEVLFTIAFGIVLLKERFRKKELIGVFLIVLGTVLLATNGSSLEFTASEGLGSILIVVSTFFWSLDTILSKFLSFKRDLLMICATKCTVGGLILLTLSLMLHKNLTLPLDHIIYLLFAGVFIIGCTVVMILYSIRQIGSARTGSIFPFAALSGAIFSFIILKEPLTIMQLLYGMLMIVGVFIIYKFQQE</sequence>
<dbReference type="HOGENOM" id="CLU_042632_1_0_2"/>
<keyword evidence="3 6" id="KW-0812">Transmembrane</keyword>
<feature type="transmembrane region" description="Helical" evidence="6">
    <location>
        <begin position="267"/>
        <end position="284"/>
    </location>
</feature>
<dbReference type="EMBL" id="CP002551">
    <property type="protein sequence ID" value="ADZ10173.1"/>
    <property type="molecule type" value="Genomic_DNA"/>
</dbReference>
<dbReference type="GO" id="GO:0005886">
    <property type="term" value="C:plasma membrane"/>
    <property type="evidence" value="ECO:0007669"/>
    <property type="project" value="UniProtKB-SubCell"/>
</dbReference>
<proteinExistence type="predicted"/>
<keyword evidence="9" id="KW-1185">Reference proteome</keyword>
<feature type="transmembrane region" description="Helical" evidence="6">
    <location>
        <begin position="88"/>
        <end position="107"/>
    </location>
</feature>
<dbReference type="InterPro" id="IPR037185">
    <property type="entry name" value="EmrE-like"/>
</dbReference>
<comment type="subcellular location">
    <subcellularLocation>
        <location evidence="1">Cell membrane</location>
        <topology evidence="1">Multi-pass membrane protein</topology>
    </subcellularLocation>
</comment>
<evidence type="ECO:0000256" key="6">
    <source>
        <dbReference type="SAM" id="Phobius"/>
    </source>
</evidence>
<feature type="domain" description="EamA" evidence="7">
    <location>
        <begin position="14"/>
        <end position="160"/>
    </location>
</feature>
<evidence type="ECO:0000259" key="7">
    <source>
        <dbReference type="Pfam" id="PF00892"/>
    </source>
</evidence>
<dbReference type="RefSeq" id="WP_013645524.1">
    <property type="nucleotide sequence ID" value="NC_015216.1"/>
</dbReference>
<accession>F0TB27</accession>
<dbReference type="InterPro" id="IPR000620">
    <property type="entry name" value="EamA_dom"/>
</dbReference>
<dbReference type="PANTHER" id="PTHR42920:SF5">
    <property type="entry name" value="EAMA DOMAIN-CONTAINING PROTEIN"/>
    <property type="match status" value="1"/>
</dbReference>
<dbReference type="SUPFAM" id="SSF103481">
    <property type="entry name" value="Multidrug resistance efflux transporter EmrE"/>
    <property type="match status" value="2"/>
</dbReference>
<protein>
    <recommendedName>
        <fullName evidence="7">EamA domain-containing protein</fullName>
    </recommendedName>
</protein>
<evidence type="ECO:0000256" key="3">
    <source>
        <dbReference type="ARBA" id="ARBA00022692"/>
    </source>
</evidence>
<evidence type="ECO:0000256" key="5">
    <source>
        <dbReference type="ARBA" id="ARBA00023136"/>
    </source>
</evidence>
<evidence type="ECO:0000256" key="1">
    <source>
        <dbReference type="ARBA" id="ARBA00004651"/>
    </source>
</evidence>
<feature type="transmembrane region" description="Helical" evidence="6">
    <location>
        <begin position="290"/>
        <end position="309"/>
    </location>
</feature>
<feature type="transmembrane region" description="Helical" evidence="6">
    <location>
        <begin position="235"/>
        <end position="255"/>
    </location>
</feature>
<evidence type="ECO:0000256" key="2">
    <source>
        <dbReference type="ARBA" id="ARBA00022475"/>
    </source>
</evidence>
<feature type="transmembrane region" description="Helical" evidence="6">
    <location>
        <begin position="176"/>
        <end position="195"/>
    </location>
</feature>
<feature type="transmembrane region" description="Helical" evidence="6">
    <location>
        <begin position="202"/>
        <end position="223"/>
    </location>
</feature>
<evidence type="ECO:0000313" key="8">
    <source>
        <dbReference type="EMBL" id="ADZ10173.1"/>
    </source>
</evidence>
<evidence type="ECO:0000313" key="9">
    <source>
        <dbReference type="Proteomes" id="UP000007490"/>
    </source>
</evidence>
<reference evidence="9" key="1">
    <citation type="submission" date="2011-02" db="EMBL/GenBank/DDBJ databases">
        <title>Complete sequence of Methanobacterium sp. AL-21.</title>
        <authorList>
            <consortium name="US DOE Joint Genome Institute"/>
            <person name="Lucas S."/>
            <person name="Copeland A."/>
            <person name="Lapidus A."/>
            <person name="Cheng J.-F."/>
            <person name="Goodwin L."/>
            <person name="Pitluck S."/>
            <person name="Chertkov O."/>
            <person name="Detter J.C."/>
            <person name="Han C."/>
            <person name="Tapia R."/>
            <person name="Land M."/>
            <person name="Hauser L."/>
            <person name="Kyrpides N."/>
            <person name="Ivanova N."/>
            <person name="Mikhailova N."/>
            <person name="Pagani I."/>
            <person name="Cadillo-Quiroz H."/>
            <person name="Imachi H."/>
            <person name="Zinder S."/>
            <person name="Liu W."/>
            <person name="Woyke T."/>
        </authorList>
    </citation>
    <scope>NUCLEOTIDE SEQUENCE [LARGE SCALE GENOMIC DNA]</scope>
    <source>
        <strain evidence="9">AL-21</strain>
    </source>
</reference>
<dbReference type="GeneID" id="10278413"/>